<keyword evidence="1" id="KW-1133">Transmembrane helix</keyword>
<dbReference type="AlphaFoldDB" id="A0A523QLM8"/>
<accession>A0A523QLM8</accession>
<protein>
    <submittedName>
        <fullName evidence="2">Uncharacterized protein</fullName>
    </submittedName>
</protein>
<comment type="caution">
    <text evidence="2">The sequence shown here is derived from an EMBL/GenBank/DDBJ whole genome shotgun (WGS) entry which is preliminary data.</text>
</comment>
<gene>
    <name evidence="2" type="ORF">E3J95_01350</name>
</gene>
<feature type="transmembrane region" description="Helical" evidence="1">
    <location>
        <begin position="12"/>
        <end position="29"/>
    </location>
</feature>
<keyword evidence="1" id="KW-0812">Transmembrane</keyword>
<proteinExistence type="predicted"/>
<evidence type="ECO:0000313" key="3">
    <source>
        <dbReference type="Proteomes" id="UP000320781"/>
    </source>
</evidence>
<keyword evidence="1" id="KW-0472">Membrane</keyword>
<reference evidence="2 3" key="1">
    <citation type="submission" date="2019-03" db="EMBL/GenBank/DDBJ databases">
        <title>Metabolic potential of uncultured bacteria and archaea associated with petroleum seepage in deep-sea sediments.</title>
        <authorList>
            <person name="Dong X."/>
            <person name="Hubert C."/>
        </authorList>
    </citation>
    <scope>NUCLEOTIDE SEQUENCE [LARGE SCALE GENOMIC DNA]</scope>
    <source>
        <strain evidence="2">E44_bin92</strain>
    </source>
</reference>
<dbReference type="EMBL" id="SOKU01000060">
    <property type="protein sequence ID" value="TES86686.1"/>
    <property type="molecule type" value="Genomic_DNA"/>
</dbReference>
<evidence type="ECO:0000313" key="2">
    <source>
        <dbReference type="EMBL" id="TES86686.1"/>
    </source>
</evidence>
<sequence>MKVISVWIKDHLPHLVGFCVIVILVFFFLQTQRASKYYNKYLVSEGDFQAKNTAYLELKEDTDREKRILAKERDEEALARQERDGEIKRIRATGRKKDAELVKAKAKIKELTPDQLTTQLNARVPG</sequence>
<dbReference type="Proteomes" id="UP000320781">
    <property type="component" value="Unassembled WGS sequence"/>
</dbReference>
<feature type="non-terminal residue" evidence="2">
    <location>
        <position position="126"/>
    </location>
</feature>
<name>A0A523QLM8_UNCAE</name>
<evidence type="ECO:0000256" key="1">
    <source>
        <dbReference type="SAM" id="Phobius"/>
    </source>
</evidence>
<organism evidence="2 3">
    <name type="scientific">Aerophobetes bacterium</name>
    <dbReference type="NCBI Taxonomy" id="2030807"/>
    <lineage>
        <taxon>Bacteria</taxon>
        <taxon>Candidatus Aerophobota</taxon>
    </lineage>
</organism>